<dbReference type="InterPro" id="IPR014004">
    <property type="entry name" value="Transpt-assoc_nodulatn_dom_bac"/>
</dbReference>
<dbReference type="Gene3D" id="3.30.1340.30">
    <property type="match status" value="1"/>
</dbReference>
<accession>A0A2V4E454</accession>
<keyword evidence="1 2" id="KW-0732">Signal</keyword>
<evidence type="ECO:0000259" key="3">
    <source>
        <dbReference type="PROSITE" id="PS50914"/>
    </source>
</evidence>
<organism evidence="4 5">
    <name type="scientific">Gilliamella apicola</name>
    <dbReference type="NCBI Taxonomy" id="1196095"/>
    <lineage>
        <taxon>Bacteria</taxon>
        <taxon>Pseudomonadati</taxon>
        <taxon>Pseudomonadota</taxon>
        <taxon>Gammaproteobacteria</taxon>
        <taxon>Orbales</taxon>
        <taxon>Orbaceae</taxon>
        <taxon>Gilliamella</taxon>
    </lineage>
</organism>
<name>A0A2V4E454_9GAMM</name>
<dbReference type="InterPro" id="IPR007055">
    <property type="entry name" value="BON_dom"/>
</dbReference>
<proteinExistence type="predicted"/>
<gene>
    <name evidence="4" type="ORF">DKK79_00570</name>
</gene>
<dbReference type="PROSITE" id="PS50914">
    <property type="entry name" value="BON"/>
    <property type="match status" value="2"/>
</dbReference>
<evidence type="ECO:0000256" key="2">
    <source>
        <dbReference type="SAM" id="SignalP"/>
    </source>
</evidence>
<reference evidence="4 5" key="1">
    <citation type="submission" date="2018-05" db="EMBL/GenBank/DDBJ databases">
        <title>Reference genomes for bee gut microbiota database.</title>
        <authorList>
            <person name="Ellegaard K.M."/>
        </authorList>
    </citation>
    <scope>NUCLEOTIDE SEQUENCE [LARGE SCALE GENOMIC DNA]</scope>
    <source>
        <strain evidence="4 5">ESL0177</strain>
    </source>
</reference>
<dbReference type="EMBL" id="QGLP01000003">
    <property type="protein sequence ID" value="PXZ06649.1"/>
    <property type="molecule type" value="Genomic_DNA"/>
</dbReference>
<feature type="domain" description="BON" evidence="3">
    <location>
        <begin position="47"/>
        <end position="115"/>
    </location>
</feature>
<feature type="signal peptide" evidence="2">
    <location>
        <begin position="1"/>
        <end position="22"/>
    </location>
</feature>
<feature type="chain" id="PRO_5016093226" evidence="2">
    <location>
        <begin position="23"/>
        <end position="190"/>
    </location>
</feature>
<dbReference type="PROSITE" id="PS51257">
    <property type="entry name" value="PROKAR_LIPOPROTEIN"/>
    <property type="match status" value="1"/>
</dbReference>
<dbReference type="Proteomes" id="UP000247483">
    <property type="component" value="Unassembled WGS sequence"/>
</dbReference>
<sequence length="190" mass="20230">MKKFVLVAALVSGALMLQGCFAAVIGVGAGATAKMATDPRTAGTQVDDTTLNTRMNTKLKENAPFFIGSRISSSTYMGNIILTGQANAEQIEKAERLAYQVEGVKKVYNQIRASEPVGAGTISNDMWITTKVKSQLVINSKTKARNIKVVTEDGEVFLIGIVSSEEGQEAASLASKVAGVRKVVTLFTLR</sequence>
<dbReference type="RefSeq" id="WP_034883230.1">
    <property type="nucleotide sequence ID" value="NZ_QGLP01000003.1"/>
</dbReference>
<dbReference type="AlphaFoldDB" id="A0A2V4E454"/>
<comment type="caution">
    <text evidence="4">The sequence shown here is derived from an EMBL/GenBank/DDBJ whole genome shotgun (WGS) entry which is preliminary data.</text>
</comment>
<protein>
    <submittedName>
        <fullName evidence="4">Osmotically-inducible protein OsmY</fullName>
    </submittedName>
</protein>
<dbReference type="PANTHER" id="PTHR34606">
    <property type="entry name" value="BON DOMAIN-CONTAINING PROTEIN"/>
    <property type="match status" value="1"/>
</dbReference>
<dbReference type="SMART" id="SM00749">
    <property type="entry name" value="BON"/>
    <property type="match status" value="2"/>
</dbReference>
<dbReference type="NCBIfam" id="NF008247">
    <property type="entry name" value="PRK11023.1"/>
    <property type="match status" value="1"/>
</dbReference>
<dbReference type="PANTHER" id="PTHR34606:SF4">
    <property type="entry name" value="OUTER MEMBRANE LIPOPROTEIN DOLP"/>
    <property type="match status" value="1"/>
</dbReference>
<evidence type="ECO:0000313" key="4">
    <source>
        <dbReference type="EMBL" id="PXZ06649.1"/>
    </source>
</evidence>
<feature type="domain" description="BON" evidence="3">
    <location>
        <begin position="124"/>
        <end position="190"/>
    </location>
</feature>
<evidence type="ECO:0000256" key="1">
    <source>
        <dbReference type="ARBA" id="ARBA00022729"/>
    </source>
</evidence>
<evidence type="ECO:0000313" key="5">
    <source>
        <dbReference type="Proteomes" id="UP000247483"/>
    </source>
</evidence>
<dbReference type="Pfam" id="PF04972">
    <property type="entry name" value="BON"/>
    <property type="match status" value="2"/>
</dbReference>
<dbReference type="InterPro" id="IPR051686">
    <property type="entry name" value="Lipoprotein_DolP"/>
</dbReference>